<dbReference type="SMART" id="SM00356">
    <property type="entry name" value="ZnF_C3H1"/>
    <property type="match status" value="4"/>
</dbReference>
<sequence>MTSASAAAEAQIKSEIERLTGNYKPSNKYIRPGLNVAGPSKPSVTPTPTPTAASVPSSTPAASTPTTGSSTFSSPVIPSSKPVSMVGGPIKEVVLGGVAFESSRRVLVRKDLPQSAKPGKVMAKTIPPRRHPYSRKPSHVPPTKSYKVKAPRGRNMTLNNTRRQYPSRKTAGRRKYVDKPCPRFTTTGSCTRGLTCMYQHDPAKIAICWNFLQDNCNKTAETCNLSHEPTPERTPLCVHFLNKGRCTRDKCPFPHVNVGQRTGVCRDFAVLGYCERGLDCDRQHVRECPDFAEKGTCGTAGCKLPHVIRANRNRKVAAATVGSSDAAAGTEDTEAMVTAEDGQLGDEYISLTFKESDSEDESEGSSEEEEEEEEGSEDESGSEESDSDIEQHSHCRVSVSESKLCVYPKPSARRLLTVTARAPLPDTPRCASPMNPGDASSSSSSKPRAATRLLHSVKRTFTPPRKRYPEYDYPRDAMHSTYAESHTTLSAQQFRNPDPASSRPTIEQIAMGLHISRTPHLRPLASSPYAFSQRNSAPHSPSHQHHHSTPIVLPPPPKRSSLKKPSATVTSSSSSPAISPPFSTASGSSSTVTSVSPSSAQSTRPFAAIKFRMARFLPHGRSSSEPSSMASSPLSSPRTSSSDFPKKNVRFRTEQVVDIDVDEH</sequence>
<feature type="region of interest" description="Disordered" evidence="5">
    <location>
        <begin position="530"/>
        <end position="602"/>
    </location>
</feature>
<evidence type="ECO:0000313" key="7">
    <source>
        <dbReference type="EMBL" id="KAG5166433.1"/>
    </source>
</evidence>
<feature type="region of interest" description="Disordered" evidence="5">
    <location>
        <begin position="617"/>
        <end position="664"/>
    </location>
</feature>
<dbReference type="EMBL" id="JAFIQS010000008">
    <property type="protein sequence ID" value="KAG5166433.1"/>
    <property type="molecule type" value="Genomic_DNA"/>
</dbReference>
<feature type="compositionally biased region" description="Low complexity" evidence="5">
    <location>
        <begin position="563"/>
        <end position="602"/>
    </location>
</feature>
<evidence type="ECO:0000256" key="3">
    <source>
        <dbReference type="ARBA" id="ARBA00022833"/>
    </source>
</evidence>
<evidence type="ECO:0000256" key="2">
    <source>
        <dbReference type="ARBA" id="ARBA00022771"/>
    </source>
</evidence>
<feature type="compositionally biased region" description="Acidic residues" evidence="5">
    <location>
        <begin position="357"/>
        <end position="388"/>
    </location>
</feature>
<evidence type="ECO:0000256" key="4">
    <source>
        <dbReference type="PROSITE-ProRule" id="PRU00723"/>
    </source>
</evidence>
<evidence type="ECO:0000256" key="5">
    <source>
        <dbReference type="SAM" id="MobiDB-lite"/>
    </source>
</evidence>
<feature type="zinc finger region" description="C3H1-type" evidence="4">
    <location>
        <begin position="259"/>
        <end position="287"/>
    </location>
</feature>
<keyword evidence="3 4" id="KW-0862">Zinc</keyword>
<feature type="zinc finger region" description="C3H1-type" evidence="4">
    <location>
        <begin position="175"/>
        <end position="203"/>
    </location>
</feature>
<feature type="domain" description="C3H1-type" evidence="6">
    <location>
        <begin position="259"/>
        <end position="287"/>
    </location>
</feature>
<feature type="compositionally biased region" description="Polar residues" evidence="5">
    <location>
        <begin position="482"/>
        <end position="495"/>
    </location>
</feature>
<feature type="compositionally biased region" description="Low complexity" evidence="5">
    <location>
        <begin position="39"/>
        <end position="82"/>
    </location>
</feature>
<accession>A0A8H7XTA1</accession>
<feature type="zinc finger region" description="C3H1-type" evidence="4">
    <location>
        <begin position="207"/>
        <end position="230"/>
    </location>
</feature>
<evidence type="ECO:0000256" key="1">
    <source>
        <dbReference type="ARBA" id="ARBA00022723"/>
    </source>
</evidence>
<dbReference type="GO" id="GO:0008270">
    <property type="term" value="F:zinc ion binding"/>
    <property type="evidence" value="ECO:0007669"/>
    <property type="project" value="UniProtKB-KW"/>
</dbReference>
<feature type="zinc finger region" description="C3H1-type" evidence="4">
    <location>
        <begin position="231"/>
        <end position="258"/>
    </location>
</feature>
<dbReference type="Gene3D" id="4.10.1000.10">
    <property type="entry name" value="Zinc finger, CCCH-type"/>
    <property type="match status" value="2"/>
</dbReference>
<feature type="domain" description="C3H1-type" evidence="6">
    <location>
        <begin position="175"/>
        <end position="203"/>
    </location>
</feature>
<proteinExistence type="predicted"/>
<protein>
    <recommendedName>
        <fullName evidence="6">C3H1-type domain-containing protein</fullName>
    </recommendedName>
</protein>
<dbReference type="PANTHER" id="PTHR46156">
    <property type="entry name" value="CCCH ZINGC FINGER"/>
    <property type="match status" value="1"/>
</dbReference>
<feature type="domain" description="C3H1-type" evidence="6">
    <location>
        <begin position="231"/>
        <end position="258"/>
    </location>
</feature>
<keyword evidence="2 4" id="KW-0863">Zinc-finger</keyword>
<reference evidence="7" key="1">
    <citation type="submission" date="2021-02" db="EMBL/GenBank/DDBJ databases">
        <title>Psilocybe cubensis genome.</title>
        <authorList>
            <person name="Mckernan K.J."/>
            <person name="Crawford S."/>
            <person name="Trippe A."/>
            <person name="Kane L.T."/>
            <person name="Mclaughlin S."/>
        </authorList>
    </citation>
    <scope>NUCLEOTIDE SEQUENCE [LARGE SCALE GENOMIC DNA]</scope>
    <source>
        <strain evidence="7">MGC-MH-2018</strain>
    </source>
</reference>
<keyword evidence="1 4" id="KW-0479">Metal-binding</keyword>
<feature type="compositionally biased region" description="Basic and acidic residues" evidence="5">
    <location>
        <begin position="467"/>
        <end position="478"/>
    </location>
</feature>
<feature type="region of interest" description="Disordered" evidence="5">
    <location>
        <begin position="17"/>
        <end position="82"/>
    </location>
</feature>
<evidence type="ECO:0000259" key="6">
    <source>
        <dbReference type="PROSITE" id="PS50103"/>
    </source>
</evidence>
<feature type="region of interest" description="Disordered" evidence="5">
    <location>
        <begin position="419"/>
        <end position="504"/>
    </location>
</feature>
<feature type="region of interest" description="Disordered" evidence="5">
    <location>
        <begin position="116"/>
        <end position="149"/>
    </location>
</feature>
<name>A0A8H7XTA1_PSICU</name>
<gene>
    <name evidence="7" type="ORF">JR316_008518</name>
</gene>
<dbReference type="InterPro" id="IPR036855">
    <property type="entry name" value="Znf_CCCH_sf"/>
</dbReference>
<feature type="compositionally biased region" description="Basic residues" evidence="5">
    <location>
        <begin position="127"/>
        <end position="138"/>
    </location>
</feature>
<dbReference type="AlphaFoldDB" id="A0A8H7XTA1"/>
<dbReference type="PROSITE" id="PS50103">
    <property type="entry name" value="ZF_C3H1"/>
    <property type="match status" value="4"/>
</dbReference>
<dbReference type="PANTHER" id="PTHR46156:SF1">
    <property type="entry name" value="ZINC FINGER CCCH DOMAIN-CONTAINING PROTEIN 3"/>
    <property type="match status" value="1"/>
</dbReference>
<organism evidence="7">
    <name type="scientific">Psilocybe cubensis</name>
    <name type="common">Psychedelic mushroom</name>
    <name type="synonym">Stropharia cubensis</name>
    <dbReference type="NCBI Taxonomy" id="181762"/>
    <lineage>
        <taxon>Eukaryota</taxon>
        <taxon>Fungi</taxon>
        <taxon>Dikarya</taxon>
        <taxon>Basidiomycota</taxon>
        <taxon>Agaricomycotina</taxon>
        <taxon>Agaricomycetes</taxon>
        <taxon>Agaricomycetidae</taxon>
        <taxon>Agaricales</taxon>
        <taxon>Agaricineae</taxon>
        <taxon>Strophariaceae</taxon>
        <taxon>Psilocybe</taxon>
    </lineage>
</organism>
<dbReference type="InterPro" id="IPR000571">
    <property type="entry name" value="Znf_CCCH"/>
</dbReference>
<dbReference type="GO" id="GO:0005634">
    <property type="term" value="C:nucleus"/>
    <property type="evidence" value="ECO:0007669"/>
    <property type="project" value="TreeGrafter"/>
</dbReference>
<feature type="region of interest" description="Disordered" evidence="5">
    <location>
        <begin position="353"/>
        <end position="395"/>
    </location>
</feature>
<comment type="caution">
    <text evidence="7">The sequence shown here is derived from an EMBL/GenBank/DDBJ whole genome shotgun (WGS) entry which is preliminary data.</text>
</comment>
<feature type="domain" description="C3H1-type" evidence="6">
    <location>
        <begin position="207"/>
        <end position="230"/>
    </location>
</feature>
<feature type="compositionally biased region" description="Low complexity" evidence="5">
    <location>
        <begin position="623"/>
        <end position="643"/>
    </location>
</feature>
<dbReference type="SUPFAM" id="SSF90229">
    <property type="entry name" value="CCCH zinc finger"/>
    <property type="match status" value="1"/>
</dbReference>